<dbReference type="STRING" id="4081.A0A3Q7H864"/>
<reference evidence="1" key="1">
    <citation type="journal article" date="2012" name="Nature">
        <title>The tomato genome sequence provides insights into fleshy fruit evolution.</title>
        <authorList>
            <consortium name="Tomato Genome Consortium"/>
        </authorList>
    </citation>
    <scope>NUCLEOTIDE SEQUENCE [LARGE SCALE GENOMIC DNA]</scope>
    <source>
        <strain evidence="1">cv. Heinz 1706</strain>
    </source>
</reference>
<organism evidence="1">
    <name type="scientific">Solanum lycopersicum</name>
    <name type="common">Tomato</name>
    <name type="synonym">Lycopersicon esculentum</name>
    <dbReference type="NCBI Taxonomy" id="4081"/>
    <lineage>
        <taxon>Eukaryota</taxon>
        <taxon>Viridiplantae</taxon>
        <taxon>Streptophyta</taxon>
        <taxon>Embryophyta</taxon>
        <taxon>Tracheophyta</taxon>
        <taxon>Spermatophyta</taxon>
        <taxon>Magnoliopsida</taxon>
        <taxon>eudicotyledons</taxon>
        <taxon>Gunneridae</taxon>
        <taxon>Pentapetalae</taxon>
        <taxon>asterids</taxon>
        <taxon>lamiids</taxon>
        <taxon>Solanales</taxon>
        <taxon>Solanaceae</taxon>
        <taxon>Solanoideae</taxon>
        <taxon>Solaneae</taxon>
        <taxon>Solanum</taxon>
        <taxon>Solanum subgen. Lycopersicon</taxon>
    </lineage>
</organism>
<dbReference type="Gramene" id="Solyc07g038175.1.1">
    <property type="protein sequence ID" value="Solyc07g038175.1.1.1"/>
    <property type="gene ID" value="Solyc07g038175.1"/>
</dbReference>
<dbReference type="PANTHER" id="PTHR11439:SF466">
    <property type="entry name" value="CCHC-TYPE DOMAIN-CONTAINING PROTEIN"/>
    <property type="match status" value="1"/>
</dbReference>
<evidence type="ECO:0008006" key="3">
    <source>
        <dbReference type="Google" id="ProtNLM"/>
    </source>
</evidence>
<proteinExistence type="predicted"/>
<dbReference type="InParanoid" id="A0A3Q7H864"/>
<sequence>MKDFGNLRYFLGFEVLKSREGILLNQRKYALQLISNVGLSGAKHARTSLEINHNFTNMDYDKQISATDDPKFDEITTYQKLVGKMLYLIVKRPDICFGVQVLSQCMEQPKLSNSETTLRIIRYVKK</sequence>
<dbReference type="EnsemblPlants" id="Solyc07g038175.1.1">
    <property type="protein sequence ID" value="Solyc07g038175.1.1.1"/>
    <property type="gene ID" value="Solyc07g038175.1"/>
</dbReference>
<dbReference type="PANTHER" id="PTHR11439">
    <property type="entry name" value="GAG-POL-RELATED RETROTRANSPOSON"/>
    <property type="match status" value="1"/>
</dbReference>
<evidence type="ECO:0000313" key="1">
    <source>
        <dbReference type="EnsemblPlants" id="Solyc07g038175.1.1.1"/>
    </source>
</evidence>
<accession>A0A3Q7H864</accession>
<protein>
    <recommendedName>
        <fullName evidence="3">Reverse transcriptase Ty1/copia-type domain-containing protein</fullName>
    </recommendedName>
</protein>
<keyword evidence="2" id="KW-1185">Reference proteome</keyword>
<dbReference type="AlphaFoldDB" id="A0A3Q7H864"/>
<evidence type="ECO:0000313" key="2">
    <source>
        <dbReference type="Proteomes" id="UP000004994"/>
    </source>
</evidence>
<reference evidence="1" key="2">
    <citation type="submission" date="2019-01" db="UniProtKB">
        <authorList>
            <consortium name="EnsemblPlants"/>
        </authorList>
    </citation>
    <scope>IDENTIFICATION</scope>
    <source>
        <strain evidence="1">cv. Heinz 1706</strain>
    </source>
</reference>
<name>A0A3Q7H864_SOLLC</name>
<dbReference type="OMA" id="QRTHDYS"/>
<dbReference type="Proteomes" id="UP000004994">
    <property type="component" value="Chromosome 7"/>
</dbReference>